<evidence type="ECO:0000313" key="1">
    <source>
        <dbReference type="EMBL" id="CTQ33139.1"/>
    </source>
</evidence>
<accession>A0A0M6XPV4</accession>
<dbReference type="Proteomes" id="UP000048908">
    <property type="component" value="Unassembled WGS sequence"/>
</dbReference>
<evidence type="ECO:0008006" key="3">
    <source>
        <dbReference type="Google" id="ProtNLM"/>
    </source>
</evidence>
<reference evidence="1 2" key="1">
    <citation type="submission" date="2015-07" db="EMBL/GenBank/DDBJ databases">
        <authorList>
            <person name="Noorani M."/>
        </authorList>
    </citation>
    <scope>NUCLEOTIDE SEQUENCE [LARGE SCALE GENOMIC DNA]</scope>
    <source>
        <strain evidence="1 2">CECT 5088</strain>
    </source>
</reference>
<gene>
    <name evidence="1" type="ORF">JAN5088_01919</name>
</gene>
<dbReference type="EMBL" id="CXPG01000019">
    <property type="protein sequence ID" value="CTQ33139.1"/>
    <property type="molecule type" value="Genomic_DNA"/>
</dbReference>
<evidence type="ECO:0000313" key="2">
    <source>
        <dbReference type="Proteomes" id="UP000048908"/>
    </source>
</evidence>
<keyword evidence="2" id="KW-1185">Reference proteome</keyword>
<protein>
    <recommendedName>
        <fullName evidence="3">Toxin HigB-2</fullName>
    </recommendedName>
</protein>
<dbReference type="PIRSF" id="PIRSF039032">
    <property type="entry name" value="HigB-2"/>
    <property type="match status" value="1"/>
</dbReference>
<dbReference type="AlphaFoldDB" id="A0A0M6XPV4"/>
<name>A0A0M6XPV4_9RHOB</name>
<organism evidence="1 2">
    <name type="scientific">Jannaschia rubra</name>
    <dbReference type="NCBI Taxonomy" id="282197"/>
    <lineage>
        <taxon>Bacteria</taxon>
        <taxon>Pseudomonadati</taxon>
        <taxon>Pseudomonadota</taxon>
        <taxon>Alphaproteobacteria</taxon>
        <taxon>Rhodobacterales</taxon>
        <taxon>Roseobacteraceae</taxon>
        <taxon>Jannaschia</taxon>
    </lineage>
</organism>
<proteinExistence type="predicted"/>
<dbReference type="Pfam" id="PF06296">
    <property type="entry name" value="RelE"/>
    <property type="match status" value="1"/>
</dbReference>
<sequence length="129" mass="14314">MIYMSLVSKRRDNDKLQTVAEMLESQWRAKNIMSDEEREAAIQFFAANPEAGLSLGGGLRKVRSPREGGGKSGGFRTIQVTIQVFGGRQMPIFLVTVFAKNEKDDLSEAEQAAAVELSKRIVAMYGETR</sequence>
<dbReference type="STRING" id="282197.SAMN04488517_1162"/>
<dbReference type="RefSeq" id="WP_199502153.1">
    <property type="nucleotide sequence ID" value="NZ_CXPG01000019.1"/>
</dbReference>
<dbReference type="InterPro" id="IPR009387">
    <property type="entry name" value="HigB-2"/>
</dbReference>